<proteinExistence type="predicted"/>
<dbReference type="Pfam" id="PF03734">
    <property type="entry name" value="YkuD"/>
    <property type="match status" value="1"/>
</dbReference>
<sequence>MSKWIRLAWLPIFAACVLPSLPARAQGMPEAARQIVVVTTADWNSVSGTLQRFARDGSNDKWTAVGQPFPIVVGKTGLAWGSGLIPAKRLGADAGDPVKQEGDGKAPAGMFSLGTAFGYEPQPLAGSRMSYMPLTSSVECVDDAKSQYYNRIVDRRNIGAPDWNSSEHMLRDDELYHWGAYVNHNAHPTRPGGGSCIFLHIWRGAGQGTVGCTAMPKEDIQQLLEWFDPAKSPLLVQMPRGRYEQVRQRLGWPKLPAGE</sequence>
<keyword evidence="4" id="KW-1185">Reference proteome</keyword>
<feature type="signal peptide" evidence="1">
    <location>
        <begin position="1"/>
        <end position="25"/>
    </location>
</feature>
<dbReference type="PANTHER" id="PTHR38589">
    <property type="entry name" value="BLR0621 PROTEIN"/>
    <property type="match status" value="1"/>
</dbReference>
<evidence type="ECO:0000313" key="3">
    <source>
        <dbReference type="EMBL" id="GLQ90419.1"/>
    </source>
</evidence>
<dbReference type="RefSeq" id="WP_284333840.1">
    <property type="nucleotide sequence ID" value="NZ_BSOA01000049.1"/>
</dbReference>
<protein>
    <recommendedName>
        <fullName evidence="2">L,D-TPase catalytic domain-containing protein</fullName>
    </recommendedName>
</protein>
<dbReference type="CDD" id="cd16913">
    <property type="entry name" value="YkuD_like"/>
    <property type="match status" value="1"/>
</dbReference>
<dbReference type="InterPro" id="IPR005490">
    <property type="entry name" value="LD_TPept_cat_dom"/>
</dbReference>
<gene>
    <name evidence="3" type="ORF">GCM10007898_39950</name>
</gene>
<dbReference type="Proteomes" id="UP001156627">
    <property type="component" value="Unassembled WGS sequence"/>
</dbReference>
<evidence type="ECO:0000313" key="4">
    <source>
        <dbReference type="Proteomes" id="UP001156627"/>
    </source>
</evidence>
<reference evidence="4" key="1">
    <citation type="journal article" date="2019" name="Int. J. Syst. Evol. Microbiol.">
        <title>The Global Catalogue of Microorganisms (GCM) 10K type strain sequencing project: providing services to taxonomists for standard genome sequencing and annotation.</title>
        <authorList>
            <consortium name="The Broad Institute Genomics Platform"/>
            <consortium name="The Broad Institute Genome Sequencing Center for Infectious Disease"/>
            <person name="Wu L."/>
            <person name="Ma J."/>
        </authorList>
    </citation>
    <scope>NUCLEOTIDE SEQUENCE [LARGE SCALE GENOMIC DNA]</scope>
    <source>
        <strain evidence="4">NBRC 111981</strain>
    </source>
</reference>
<dbReference type="PANTHER" id="PTHR38589:SF1">
    <property type="entry name" value="BLR0621 PROTEIN"/>
    <property type="match status" value="1"/>
</dbReference>
<organism evidence="3 4">
    <name type="scientific">Dyella flagellata</name>
    <dbReference type="NCBI Taxonomy" id="1867833"/>
    <lineage>
        <taxon>Bacteria</taxon>
        <taxon>Pseudomonadati</taxon>
        <taxon>Pseudomonadota</taxon>
        <taxon>Gammaproteobacteria</taxon>
        <taxon>Lysobacterales</taxon>
        <taxon>Rhodanobacteraceae</taxon>
        <taxon>Dyella</taxon>
    </lineage>
</organism>
<dbReference type="EMBL" id="BSOA01000049">
    <property type="protein sequence ID" value="GLQ90419.1"/>
    <property type="molecule type" value="Genomic_DNA"/>
</dbReference>
<feature type="chain" id="PRO_5045948653" description="L,D-TPase catalytic domain-containing protein" evidence="1">
    <location>
        <begin position="26"/>
        <end position="259"/>
    </location>
</feature>
<accession>A0ABQ5XFF6</accession>
<keyword evidence="1" id="KW-0732">Signal</keyword>
<feature type="domain" description="L,D-TPase catalytic" evidence="2">
    <location>
        <begin position="69"/>
        <end position="230"/>
    </location>
</feature>
<comment type="caution">
    <text evidence="3">The sequence shown here is derived from an EMBL/GenBank/DDBJ whole genome shotgun (WGS) entry which is preliminary data.</text>
</comment>
<evidence type="ECO:0000256" key="1">
    <source>
        <dbReference type="SAM" id="SignalP"/>
    </source>
</evidence>
<evidence type="ECO:0000259" key="2">
    <source>
        <dbReference type="Pfam" id="PF03734"/>
    </source>
</evidence>
<name>A0ABQ5XFF6_9GAMM</name>